<protein>
    <submittedName>
        <fullName evidence="2">Uncharacterized protein</fullName>
    </submittedName>
</protein>
<dbReference type="Gene3D" id="2.60.20.10">
    <property type="entry name" value="Crystallins"/>
    <property type="match status" value="1"/>
</dbReference>
<comment type="caution">
    <text evidence="2">The sequence shown here is derived from an EMBL/GenBank/DDBJ whole genome shotgun (WGS) entry which is preliminary data.</text>
</comment>
<keyword evidence="1" id="KW-0812">Transmembrane</keyword>
<reference evidence="2 3" key="1">
    <citation type="submission" date="2024-08" db="EMBL/GenBank/DDBJ databases">
        <authorList>
            <person name="Cucini C."/>
            <person name="Frati F."/>
        </authorList>
    </citation>
    <scope>NUCLEOTIDE SEQUENCE [LARGE SCALE GENOMIC DNA]</scope>
</reference>
<proteinExistence type="predicted"/>
<name>A0ABP1QRP5_9HEXA</name>
<keyword evidence="3" id="KW-1185">Reference proteome</keyword>
<feature type="transmembrane region" description="Helical" evidence="1">
    <location>
        <begin position="6"/>
        <end position="26"/>
    </location>
</feature>
<gene>
    <name evidence="2" type="ORF">ODALV1_LOCUS14019</name>
</gene>
<dbReference type="Proteomes" id="UP001642540">
    <property type="component" value="Unassembled WGS sequence"/>
</dbReference>
<evidence type="ECO:0000313" key="3">
    <source>
        <dbReference type="Proteomes" id="UP001642540"/>
    </source>
</evidence>
<evidence type="ECO:0000256" key="1">
    <source>
        <dbReference type="SAM" id="Phobius"/>
    </source>
</evidence>
<organism evidence="2 3">
    <name type="scientific">Orchesella dallaii</name>
    <dbReference type="NCBI Taxonomy" id="48710"/>
    <lineage>
        <taxon>Eukaryota</taxon>
        <taxon>Metazoa</taxon>
        <taxon>Ecdysozoa</taxon>
        <taxon>Arthropoda</taxon>
        <taxon>Hexapoda</taxon>
        <taxon>Collembola</taxon>
        <taxon>Entomobryomorpha</taxon>
        <taxon>Entomobryoidea</taxon>
        <taxon>Orchesellidae</taxon>
        <taxon>Orchesellinae</taxon>
        <taxon>Orchesella</taxon>
    </lineage>
</organism>
<evidence type="ECO:0000313" key="2">
    <source>
        <dbReference type="EMBL" id="CAL8110149.1"/>
    </source>
</evidence>
<keyword evidence="1" id="KW-1133">Transmembrane helix</keyword>
<keyword evidence="1" id="KW-0472">Membrane</keyword>
<sequence length="141" mass="15734">MVWNTGSYTTFTCILVVGFIFPHLCVEGAKSKASKEAVPKGPQVYDVKLYALKQFEGKMLKLKVETDTCVNLPSSWEKQVLSVDPSGCIILYADQDCRGFRKRLDKWSFGSSNLRDISFESKLSSISTCPKKPTIPDGDEL</sequence>
<dbReference type="EMBL" id="CAXLJM020000043">
    <property type="protein sequence ID" value="CAL8110149.1"/>
    <property type="molecule type" value="Genomic_DNA"/>
</dbReference>
<accession>A0ABP1QRP5</accession>